<evidence type="ECO:0000313" key="2">
    <source>
        <dbReference type="EMBL" id="ADY59206.1"/>
    </source>
</evidence>
<accession>F0SSD5</accession>
<name>F0SSD5_RUBBR</name>
<sequence>MGSGRTCESTTAPSHPENEQLSTINSQPSTLNQWHYGGEGAGAAVDLPGKQRKKPLDS</sequence>
<dbReference type="HOGENOM" id="CLU_2976520_0_0_0"/>
<proteinExistence type="predicted"/>
<gene>
    <name evidence="2" type="ordered locus">Plabr_1595</name>
</gene>
<reference evidence="3" key="1">
    <citation type="submission" date="2011-02" db="EMBL/GenBank/DDBJ databases">
        <title>The complete genome of Planctomyces brasiliensis DSM 5305.</title>
        <authorList>
            <person name="Lucas S."/>
            <person name="Copeland A."/>
            <person name="Lapidus A."/>
            <person name="Bruce D."/>
            <person name="Goodwin L."/>
            <person name="Pitluck S."/>
            <person name="Kyrpides N."/>
            <person name="Mavromatis K."/>
            <person name="Pagani I."/>
            <person name="Ivanova N."/>
            <person name="Ovchinnikova G."/>
            <person name="Lu M."/>
            <person name="Detter J.C."/>
            <person name="Han C."/>
            <person name="Land M."/>
            <person name="Hauser L."/>
            <person name="Markowitz V."/>
            <person name="Cheng J.-F."/>
            <person name="Hugenholtz P."/>
            <person name="Woyke T."/>
            <person name="Wu D."/>
            <person name="Tindall B."/>
            <person name="Pomrenke H.G."/>
            <person name="Brambilla E."/>
            <person name="Klenk H.-P."/>
            <person name="Eisen J.A."/>
        </authorList>
    </citation>
    <scope>NUCLEOTIDE SEQUENCE [LARGE SCALE GENOMIC DNA]</scope>
    <source>
        <strain evidence="3">ATCC 49424 / DSM 5305 / JCM 21570 / NBRC 103401 / IFAM 1448</strain>
    </source>
</reference>
<dbReference type="KEGG" id="pbs:Plabr_1595"/>
<protein>
    <submittedName>
        <fullName evidence="2">Uncharacterized protein</fullName>
    </submittedName>
</protein>
<keyword evidence="3" id="KW-1185">Reference proteome</keyword>
<dbReference type="EMBL" id="CP002546">
    <property type="protein sequence ID" value="ADY59206.1"/>
    <property type="molecule type" value="Genomic_DNA"/>
</dbReference>
<feature type="region of interest" description="Disordered" evidence="1">
    <location>
        <begin position="1"/>
        <end position="58"/>
    </location>
</feature>
<organism evidence="2 3">
    <name type="scientific">Rubinisphaera brasiliensis (strain ATCC 49424 / DSM 5305 / JCM 21570 / IAM 15109 / NBRC 103401 / IFAM 1448)</name>
    <name type="common">Planctomyces brasiliensis</name>
    <dbReference type="NCBI Taxonomy" id="756272"/>
    <lineage>
        <taxon>Bacteria</taxon>
        <taxon>Pseudomonadati</taxon>
        <taxon>Planctomycetota</taxon>
        <taxon>Planctomycetia</taxon>
        <taxon>Planctomycetales</taxon>
        <taxon>Planctomycetaceae</taxon>
        <taxon>Rubinisphaera</taxon>
    </lineage>
</organism>
<feature type="compositionally biased region" description="Polar residues" evidence="1">
    <location>
        <begin position="1"/>
        <end position="33"/>
    </location>
</feature>
<evidence type="ECO:0000313" key="3">
    <source>
        <dbReference type="Proteomes" id="UP000006860"/>
    </source>
</evidence>
<evidence type="ECO:0000256" key="1">
    <source>
        <dbReference type="SAM" id="MobiDB-lite"/>
    </source>
</evidence>
<dbReference type="AlphaFoldDB" id="F0SSD5"/>
<dbReference type="Proteomes" id="UP000006860">
    <property type="component" value="Chromosome"/>
</dbReference>